<comment type="caution">
    <text evidence="5">The sequence shown here is derived from an EMBL/GenBank/DDBJ whole genome shotgun (WGS) entry which is preliminary data.</text>
</comment>
<name>A0A9P9GEX8_FUSSL</name>
<protein>
    <submittedName>
        <fullName evidence="5">Cytochrome P450</fullName>
    </submittedName>
</protein>
<evidence type="ECO:0000256" key="4">
    <source>
        <dbReference type="SAM" id="MobiDB-lite"/>
    </source>
</evidence>
<dbReference type="GO" id="GO:0004497">
    <property type="term" value="F:monooxygenase activity"/>
    <property type="evidence" value="ECO:0007669"/>
    <property type="project" value="UniProtKB-KW"/>
</dbReference>
<dbReference type="PANTHER" id="PTHR47582">
    <property type="entry name" value="P450, PUTATIVE (EUROFUNG)-RELATED"/>
    <property type="match status" value="1"/>
</dbReference>
<keyword evidence="3" id="KW-0503">Monooxygenase</keyword>
<keyword evidence="3" id="KW-0349">Heme</keyword>
<dbReference type="PANTHER" id="PTHR47582:SF1">
    <property type="entry name" value="P450, PUTATIVE (EUROFUNG)-RELATED"/>
    <property type="match status" value="1"/>
</dbReference>
<dbReference type="PROSITE" id="PS00086">
    <property type="entry name" value="CYTOCHROME_P450"/>
    <property type="match status" value="1"/>
</dbReference>
<dbReference type="InterPro" id="IPR053007">
    <property type="entry name" value="CYP450_monoxygenase_sec-met"/>
</dbReference>
<gene>
    <name evidence="5" type="ORF">B0J15DRAFT_529519</name>
</gene>
<keyword evidence="6" id="KW-1185">Reference proteome</keyword>
<dbReference type="Pfam" id="PF00067">
    <property type="entry name" value="p450"/>
    <property type="match status" value="1"/>
</dbReference>
<dbReference type="GO" id="GO:0016705">
    <property type="term" value="F:oxidoreductase activity, acting on paired donors, with incorporation or reduction of molecular oxygen"/>
    <property type="evidence" value="ECO:0007669"/>
    <property type="project" value="InterPro"/>
</dbReference>
<accession>A0A9P9GEX8</accession>
<feature type="compositionally biased region" description="Polar residues" evidence="4">
    <location>
        <begin position="20"/>
        <end position="31"/>
    </location>
</feature>
<dbReference type="GO" id="GO:0005506">
    <property type="term" value="F:iron ion binding"/>
    <property type="evidence" value="ECO:0007669"/>
    <property type="project" value="InterPro"/>
</dbReference>
<dbReference type="Proteomes" id="UP000736672">
    <property type="component" value="Unassembled WGS sequence"/>
</dbReference>
<keyword evidence="3" id="KW-0560">Oxidoreductase</keyword>
<evidence type="ECO:0000256" key="1">
    <source>
        <dbReference type="ARBA" id="ARBA00022723"/>
    </source>
</evidence>
<evidence type="ECO:0000313" key="5">
    <source>
        <dbReference type="EMBL" id="KAH7237290.1"/>
    </source>
</evidence>
<comment type="similarity">
    <text evidence="3">Belongs to the cytochrome P450 family.</text>
</comment>
<dbReference type="GO" id="GO:0020037">
    <property type="term" value="F:heme binding"/>
    <property type="evidence" value="ECO:0007669"/>
    <property type="project" value="InterPro"/>
</dbReference>
<dbReference type="InterPro" id="IPR017972">
    <property type="entry name" value="Cyt_P450_CS"/>
</dbReference>
<sequence length="561" mass="62400">MPEHPSHVSSLEVRPLGNKQPYNSPTPNSQPAFFFLPNNHASPHPTPLDHGRPQSRLPPAGLAADLVDGNYSTAAVWITALLAGALALSLLFTPRLDPREPPVVKPTIPLVGHIIGIIRHQSDYHRIIHNANPTKPIATLPMLNGKMYTIYDPHLVQTALRSRIASFEPFVIDFAQKTFSLSKETFAKVRGPNVFNDFNDAIHSSFQAPMLHKMNVHFLASISAKMDPISFGTVRVDEVNSGREELVDGGLRVENLYLWCRDVMTLATTKALYGDHDPFGPQPHLVNDLWLFEESVPYSLLSLFPSITMPKAYRARSKLQALMGKYYTEDHDINGPTTSQLVKNRAGALRKHGFTGKRSGTARGDPTECRDSQCGKRTATFNIASFDAKLPLLISCYRETMRLSNHSVSMRRIMQDMTITGADGQSYLLKKGVDLQLPAGVTHHDRSAWGQDFDEFDAERFLQKAGDAETERRRKAAYFPFGGGRHLCPGRNFAFAEILGFKAVLVLGFDVEPLGMRFGEMKMLGGQLASGTVRPEKHGKGLGGKITRRSGWENVDWRFEC</sequence>
<dbReference type="AlphaFoldDB" id="A0A9P9GEX8"/>
<keyword evidence="2 3" id="KW-0408">Iron</keyword>
<dbReference type="OrthoDB" id="1470350at2759"/>
<organism evidence="5 6">
    <name type="scientific">Fusarium solani</name>
    <name type="common">Filamentous fungus</name>
    <dbReference type="NCBI Taxonomy" id="169388"/>
    <lineage>
        <taxon>Eukaryota</taxon>
        <taxon>Fungi</taxon>
        <taxon>Dikarya</taxon>
        <taxon>Ascomycota</taxon>
        <taxon>Pezizomycotina</taxon>
        <taxon>Sordariomycetes</taxon>
        <taxon>Hypocreomycetidae</taxon>
        <taxon>Hypocreales</taxon>
        <taxon>Nectriaceae</taxon>
        <taxon>Fusarium</taxon>
        <taxon>Fusarium solani species complex</taxon>
    </lineage>
</organism>
<evidence type="ECO:0000256" key="3">
    <source>
        <dbReference type="RuleBase" id="RU000461"/>
    </source>
</evidence>
<reference evidence="5" key="1">
    <citation type="journal article" date="2021" name="Nat. Commun.">
        <title>Genetic determinants of endophytism in the Arabidopsis root mycobiome.</title>
        <authorList>
            <person name="Mesny F."/>
            <person name="Miyauchi S."/>
            <person name="Thiergart T."/>
            <person name="Pickel B."/>
            <person name="Atanasova L."/>
            <person name="Karlsson M."/>
            <person name="Huettel B."/>
            <person name="Barry K.W."/>
            <person name="Haridas S."/>
            <person name="Chen C."/>
            <person name="Bauer D."/>
            <person name="Andreopoulos W."/>
            <person name="Pangilinan J."/>
            <person name="LaButti K."/>
            <person name="Riley R."/>
            <person name="Lipzen A."/>
            <person name="Clum A."/>
            <person name="Drula E."/>
            <person name="Henrissat B."/>
            <person name="Kohler A."/>
            <person name="Grigoriev I.V."/>
            <person name="Martin F.M."/>
            <person name="Hacquard S."/>
        </authorList>
    </citation>
    <scope>NUCLEOTIDE SEQUENCE</scope>
    <source>
        <strain evidence="5">FSSC 5 MPI-SDFR-AT-0091</strain>
    </source>
</reference>
<evidence type="ECO:0000313" key="6">
    <source>
        <dbReference type="Proteomes" id="UP000736672"/>
    </source>
</evidence>
<evidence type="ECO:0000256" key="2">
    <source>
        <dbReference type="ARBA" id="ARBA00023004"/>
    </source>
</evidence>
<feature type="region of interest" description="Disordered" evidence="4">
    <location>
        <begin position="1"/>
        <end position="57"/>
    </location>
</feature>
<keyword evidence="1 3" id="KW-0479">Metal-binding</keyword>
<dbReference type="CDD" id="cd11040">
    <property type="entry name" value="CYP7_CYP8-like"/>
    <property type="match status" value="1"/>
</dbReference>
<proteinExistence type="inferred from homology"/>
<dbReference type="Gene3D" id="1.10.630.10">
    <property type="entry name" value="Cytochrome P450"/>
    <property type="match status" value="2"/>
</dbReference>
<dbReference type="InterPro" id="IPR036396">
    <property type="entry name" value="Cyt_P450_sf"/>
</dbReference>
<dbReference type="EMBL" id="JAGTJS010000023">
    <property type="protein sequence ID" value="KAH7237290.1"/>
    <property type="molecule type" value="Genomic_DNA"/>
</dbReference>
<dbReference type="InterPro" id="IPR001128">
    <property type="entry name" value="Cyt_P450"/>
</dbReference>
<dbReference type="SUPFAM" id="SSF48264">
    <property type="entry name" value="Cytochrome P450"/>
    <property type="match status" value="1"/>
</dbReference>